<keyword evidence="4" id="KW-1185">Reference proteome</keyword>
<dbReference type="Proteomes" id="UP001497482">
    <property type="component" value="Chromosome 1"/>
</dbReference>
<evidence type="ECO:0000313" key="4">
    <source>
        <dbReference type="Proteomes" id="UP001497482"/>
    </source>
</evidence>
<name>A0AAV2ISX4_KNICA</name>
<sequence>MGAQTSLTTARVEELLRKVDDLENRARRSNIRLVGLPESKEGLDMCVFLERWIPTTLGERNFPQPLVIERAHRVGRMWNNGTASGSQDPTVRPRAVVMKLLNYADKVRIMNAARSAGNVLVDGRKVMFFPDLSSELLKKRKLFDAVKRDLAGLKLQDLRYGLVHPATLLVTIRGRRHTFEKAEAAETFVRRLRQERSGTSAEDAE</sequence>
<organism evidence="2 4">
    <name type="scientific">Knipowitschia caucasica</name>
    <name type="common">Caucasian dwarf goby</name>
    <name type="synonym">Pomatoschistus caucasicus</name>
    <dbReference type="NCBI Taxonomy" id="637954"/>
    <lineage>
        <taxon>Eukaryota</taxon>
        <taxon>Metazoa</taxon>
        <taxon>Chordata</taxon>
        <taxon>Craniata</taxon>
        <taxon>Vertebrata</taxon>
        <taxon>Euteleostomi</taxon>
        <taxon>Actinopterygii</taxon>
        <taxon>Neopterygii</taxon>
        <taxon>Teleostei</taxon>
        <taxon>Neoteleostei</taxon>
        <taxon>Acanthomorphata</taxon>
        <taxon>Gobiaria</taxon>
        <taxon>Gobiiformes</taxon>
        <taxon>Gobioidei</taxon>
        <taxon>Gobiidae</taxon>
        <taxon>Gobiinae</taxon>
        <taxon>Knipowitschia</taxon>
    </lineage>
</organism>
<dbReference type="Proteomes" id="UP001497482">
    <property type="component" value="Chromosome 8"/>
</dbReference>
<keyword evidence="1" id="KW-0175">Coiled coil</keyword>
<evidence type="ECO:0000313" key="3">
    <source>
        <dbReference type="EMBL" id="CAL1613119.1"/>
    </source>
</evidence>
<dbReference type="PANTHER" id="PTHR11505">
    <property type="entry name" value="L1 TRANSPOSABLE ELEMENT-RELATED"/>
    <property type="match status" value="1"/>
</dbReference>
<dbReference type="EMBL" id="OZ035830">
    <property type="protein sequence ID" value="CAL1613119.1"/>
    <property type="molecule type" value="Genomic_DNA"/>
</dbReference>
<evidence type="ECO:0000256" key="1">
    <source>
        <dbReference type="SAM" id="Coils"/>
    </source>
</evidence>
<proteinExistence type="predicted"/>
<gene>
    <name evidence="3" type="ORF">KC01_LOCUS39381</name>
    <name evidence="2" type="ORF">KC01_LOCUS955</name>
</gene>
<dbReference type="Gene3D" id="3.30.70.1820">
    <property type="entry name" value="L1 transposable element, RRM domain"/>
    <property type="match status" value="1"/>
</dbReference>
<evidence type="ECO:0000313" key="2">
    <source>
        <dbReference type="EMBL" id="CAL1568306.1"/>
    </source>
</evidence>
<protein>
    <submittedName>
        <fullName evidence="2">Uncharacterized protein</fullName>
    </submittedName>
</protein>
<accession>A0AAV2ISX4</accession>
<dbReference type="InterPro" id="IPR004244">
    <property type="entry name" value="Transposase_22"/>
</dbReference>
<dbReference type="EMBL" id="OZ035823">
    <property type="protein sequence ID" value="CAL1568306.1"/>
    <property type="molecule type" value="Genomic_DNA"/>
</dbReference>
<reference evidence="2 4" key="1">
    <citation type="submission" date="2024-04" db="EMBL/GenBank/DDBJ databases">
        <authorList>
            <person name="Waldvogel A.-M."/>
            <person name="Schoenle A."/>
        </authorList>
    </citation>
    <scope>NUCLEOTIDE SEQUENCE [LARGE SCALE GENOMIC DNA]</scope>
</reference>
<feature type="coiled-coil region" evidence="1">
    <location>
        <begin position="5"/>
        <end position="32"/>
    </location>
</feature>
<dbReference type="AlphaFoldDB" id="A0AAV2ISX4"/>